<gene>
    <name evidence="2" type="ORF">DASC09_011470</name>
</gene>
<dbReference type="Proteomes" id="UP001360560">
    <property type="component" value="Unassembled WGS sequence"/>
</dbReference>
<feature type="transmembrane region" description="Helical" evidence="1">
    <location>
        <begin position="110"/>
        <end position="132"/>
    </location>
</feature>
<keyword evidence="1" id="KW-1133">Transmembrane helix</keyword>
<keyword evidence="3" id="KW-1185">Reference proteome</keyword>
<keyword evidence="1" id="KW-0472">Membrane</keyword>
<protein>
    <submittedName>
        <fullName evidence="2">Uncharacterized protein</fullName>
    </submittedName>
</protein>
<sequence length="176" mass="20489">MLYFINSVVFEEEDFPEHPTTAMMISPKYIDNEKKELLSLGKPIAEECHPKTIYRDILLDNEPPEQLCYKVEEPKNLNIVYCKCNKYPIVHARRPYNPYRPRFMDKHNEVFVVLLSVFSIFLVMFICMLVLSLVVETTNDDQRFIIVSSVGFSVSLVGVIVTCLVGYCVRFKSEFD</sequence>
<organism evidence="2 3">
    <name type="scientific">Saccharomycopsis crataegensis</name>
    <dbReference type="NCBI Taxonomy" id="43959"/>
    <lineage>
        <taxon>Eukaryota</taxon>
        <taxon>Fungi</taxon>
        <taxon>Dikarya</taxon>
        <taxon>Ascomycota</taxon>
        <taxon>Saccharomycotina</taxon>
        <taxon>Saccharomycetes</taxon>
        <taxon>Saccharomycopsidaceae</taxon>
        <taxon>Saccharomycopsis</taxon>
    </lineage>
</organism>
<name>A0AAV5QGB7_9ASCO</name>
<dbReference type="AlphaFoldDB" id="A0AAV5QGB7"/>
<feature type="transmembrane region" description="Helical" evidence="1">
    <location>
        <begin position="144"/>
        <end position="169"/>
    </location>
</feature>
<dbReference type="EMBL" id="BTFZ01000002">
    <property type="protein sequence ID" value="GMM33822.1"/>
    <property type="molecule type" value="Genomic_DNA"/>
</dbReference>
<keyword evidence="1" id="KW-0812">Transmembrane</keyword>
<evidence type="ECO:0000313" key="2">
    <source>
        <dbReference type="EMBL" id="GMM33822.1"/>
    </source>
</evidence>
<comment type="caution">
    <text evidence="2">The sequence shown here is derived from an EMBL/GenBank/DDBJ whole genome shotgun (WGS) entry which is preliminary data.</text>
</comment>
<reference evidence="2 3" key="1">
    <citation type="journal article" date="2023" name="Elife">
        <title>Identification of key yeast species and microbe-microbe interactions impacting larval growth of Drosophila in the wild.</title>
        <authorList>
            <person name="Mure A."/>
            <person name="Sugiura Y."/>
            <person name="Maeda R."/>
            <person name="Honda K."/>
            <person name="Sakurai N."/>
            <person name="Takahashi Y."/>
            <person name="Watada M."/>
            <person name="Katoh T."/>
            <person name="Gotoh A."/>
            <person name="Gotoh Y."/>
            <person name="Taniguchi I."/>
            <person name="Nakamura K."/>
            <person name="Hayashi T."/>
            <person name="Katayama T."/>
            <person name="Uemura T."/>
            <person name="Hattori Y."/>
        </authorList>
    </citation>
    <scope>NUCLEOTIDE SEQUENCE [LARGE SCALE GENOMIC DNA]</scope>
    <source>
        <strain evidence="2 3">SC-9</strain>
    </source>
</reference>
<accession>A0AAV5QGB7</accession>
<proteinExistence type="predicted"/>
<dbReference type="GeneID" id="90071801"/>
<evidence type="ECO:0000313" key="3">
    <source>
        <dbReference type="Proteomes" id="UP001360560"/>
    </source>
</evidence>
<evidence type="ECO:0000256" key="1">
    <source>
        <dbReference type="SAM" id="Phobius"/>
    </source>
</evidence>
<dbReference type="RefSeq" id="XP_064850822.1">
    <property type="nucleotide sequence ID" value="XM_064994750.1"/>
</dbReference>